<dbReference type="AlphaFoldDB" id="A0A060BNL0"/>
<evidence type="ECO:0000313" key="1">
    <source>
        <dbReference type="EMBL" id="AIA84202.1"/>
    </source>
</evidence>
<organism evidence="1">
    <name type="scientific">uncultured Bordetella sp</name>
    <dbReference type="NCBI Taxonomy" id="296836"/>
    <lineage>
        <taxon>Bacteria</taxon>
        <taxon>Pseudomonadati</taxon>
        <taxon>Pseudomonadota</taxon>
        <taxon>Betaproteobacteria</taxon>
        <taxon>Burkholderiales</taxon>
        <taxon>Alcaligenaceae</taxon>
        <taxon>Bordetella</taxon>
        <taxon>environmental samples</taxon>
    </lineage>
</organism>
<sequence>AARLAVMLPNPAYYQKHGNTSYLRSRTRTIEQRMRLVEAP</sequence>
<dbReference type="EMBL" id="KF116952">
    <property type="protein sequence ID" value="AIA84202.1"/>
    <property type="molecule type" value="Genomic_DNA"/>
</dbReference>
<feature type="non-terminal residue" evidence="1">
    <location>
        <position position="1"/>
    </location>
</feature>
<name>A0A060BNL0_9BORD</name>
<accession>A0A060BNL0</accession>
<protein>
    <submittedName>
        <fullName evidence="1">CAZy families GT51 protein</fullName>
    </submittedName>
</protein>
<proteinExistence type="predicted"/>
<reference evidence="1" key="1">
    <citation type="journal article" date="2013" name="Environ. Microbiol.">
        <title>Seasonally variable intestinal metagenomes of the red palm weevil (Rhynchophorus ferrugineus).</title>
        <authorList>
            <person name="Jia S."/>
            <person name="Zhang X."/>
            <person name="Zhang G."/>
            <person name="Yin A."/>
            <person name="Zhang S."/>
            <person name="Li F."/>
            <person name="Wang L."/>
            <person name="Zhao D."/>
            <person name="Yun Q."/>
            <person name="Tala"/>
            <person name="Wang J."/>
            <person name="Sun G."/>
            <person name="Baabdullah M."/>
            <person name="Yu X."/>
            <person name="Hu S."/>
            <person name="Al-Mssallem I.S."/>
            <person name="Yu J."/>
        </authorList>
    </citation>
    <scope>NUCLEOTIDE SEQUENCE</scope>
</reference>